<dbReference type="AlphaFoldDB" id="A0A830FML4"/>
<evidence type="ECO:0000256" key="1">
    <source>
        <dbReference type="SAM" id="MobiDB-lite"/>
    </source>
</evidence>
<dbReference type="Proteomes" id="UP000656367">
    <property type="component" value="Unassembled WGS sequence"/>
</dbReference>
<comment type="caution">
    <text evidence="2">The sequence shown here is derived from an EMBL/GenBank/DDBJ whole genome shotgun (WGS) entry which is preliminary data.</text>
</comment>
<evidence type="ECO:0000313" key="3">
    <source>
        <dbReference type="Proteomes" id="UP000656367"/>
    </source>
</evidence>
<dbReference type="EMBL" id="BMON01000009">
    <property type="protein sequence ID" value="GGM52212.1"/>
    <property type="molecule type" value="Genomic_DNA"/>
</dbReference>
<reference evidence="2" key="1">
    <citation type="journal article" date="2014" name="Int. J. Syst. Evol. Microbiol.">
        <title>Complete genome sequence of Corynebacterium casei LMG S-19264T (=DSM 44701T), isolated from a smear-ripened cheese.</title>
        <authorList>
            <consortium name="US DOE Joint Genome Institute (JGI-PGF)"/>
            <person name="Walter F."/>
            <person name="Albersmeier A."/>
            <person name="Kalinowski J."/>
            <person name="Ruckert C."/>
        </authorList>
    </citation>
    <scope>NUCLEOTIDE SEQUENCE</scope>
    <source>
        <strain evidence="2">JCM 15759</strain>
    </source>
</reference>
<evidence type="ECO:0000313" key="2">
    <source>
        <dbReference type="EMBL" id="GGM52212.1"/>
    </source>
</evidence>
<name>A0A830FML4_HALAR</name>
<organism evidence="2 3">
    <name type="scientific">Haloarcula argentinensis</name>
    <dbReference type="NCBI Taxonomy" id="43776"/>
    <lineage>
        <taxon>Archaea</taxon>
        <taxon>Methanobacteriati</taxon>
        <taxon>Methanobacteriota</taxon>
        <taxon>Stenosarchaea group</taxon>
        <taxon>Halobacteria</taxon>
        <taxon>Halobacteriales</taxon>
        <taxon>Haloarculaceae</taxon>
        <taxon>Haloarcula</taxon>
    </lineage>
</organism>
<proteinExistence type="predicted"/>
<feature type="region of interest" description="Disordered" evidence="1">
    <location>
        <begin position="1"/>
        <end position="35"/>
    </location>
</feature>
<accession>A0A830FML4</accession>
<reference evidence="2" key="2">
    <citation type="submission" date="2020-09" db="EMBL/GenBank/DDBJ databases">
        <authorList>
            <person name="Sun Q."/>
            <person name="Ohkuma M."/>
        </authorList>
    </citation>
    <scope>NUCLEOTIDE SEQUENCE</scope>
    <source>
        <strain evidence="2">JCM 15759</strain>
    </source>
</reference>
<sequence>MASKTTKGDQDGEQHPETESTEAQFPELTVQAEGTANRLRRVDESSQTDCLETTQAELVVEHEISSLDEWKDLINTNHREHTRTVNEGAIIDGLLNRVEGHYRRQSSSTVKAPDWDLTVTGSSTAWRRLFMEFYQLHDEGYDRAAKTVIRLRQLVNADLAGTNAALAGLELVNQYDIDEPTDSFVSEVAESTSDD</sequence>
<dbReference type="OrthoDB" id="218393at2157"/>
<feature type="compositionally biased region" description="Basic and acidic residues" evidence="1">
    <location>
        <begin position="1"/>
        <end position="18"/>
    </location>
</feature>
<gene>
    <name evidence="2" type="ORF">GCM10009006_36740</name>
</gene>
<dbReference type="RefSeq" id="WP_188854041.1">
    <property type="nucleotide sequence ID" value="NZ_BMON01000009.1"/>
</dbReference>
<protein>
    <submittedName>
        <fullName evidence="2">Uncharacterized protein</fullName>
    </submittedName>
</protein>